<proteinExistence type="inferred from homology"/>
<dbReference type="PANTHER" id="PTHR40627:SF4">
    <property type="entry name" value="PRENYLTRANSFERASE ASQH1-RELATED"/>
    <property type="match status" value="1"/>
</dbReference>
<dbReference type="InterPro" id="IPR012148">
    <property type="entry name" value="ABBA_DMATS-like"/>
</dbReference>
<evidence type="ECO:0000313" key="4">
    <source>
        <dbReference type="EMBL" id="RDW80995.1"/>
    </source>
</evidence>
<feature type="binding site" evidence="3">
    <location>
        <position position="266"/>
    </location>
    <ligand>
        <name>dimethylallyl diphosphate</name>
        <dbReference type="ChEBI" id="CHEBI:57623"/>
    </ligand>
</feature>
<dbReference type="CDD" id="cd13929">
    <property type="entry name" value="PT-DMATS_CymD"/>
    <property type="match status" value="1"/>
</dbReference>
<dbReference type="NCBIfam" id="TIGR03429">
    <property type="entry name" value="arom_pren_DMATS"/>
    <property type="match status" value="1"/>
</dbReference>
<comment type="similarity">
    <text evidence="1">Belongs to the tryptophan dimethylallyltransferase family.</text>
</comment>
<dbReference type="PANTHER" id="PTHR40627">
    <property type="entry name" value="INDOLE PRENYLTRANSFERASE TDIB-RELATED"/>
    <property type="match status" value="1"/>
</dbReference>
<feature type="binding site" evidence="3">
    <location>
        <position position="347"/>
    </location>
    <ligand>
        <name>dimethylallyl diphosphate</name>
        <dbReference type="ChEBI" id="CHEBI:57623"/>
    </ligand>
</feature>
<reference evidence="4 5" key="1">
    <citation type="journal article" date="2018" name="IMA Fungus">
        <title>IMA Genome-F 9: Draft genome sequence of Annulohypoxylon stygium, Aspergillus mulundensis, Berkeleyomyces basicola (syn. Thielaviopsis basicola), Ceratocystis smalleyi, two Cercospora beticola strains, Coleophoma cylindrospora, Fusarium fracticaudum, Phialophora cf. hyalina, and Morchella septimelata.</title>
        <authorList>
            <person name="Wingfield B.D."/>
            <person name="Bills G.F."/>
            <person name="Dong Y."/>
            <person name="Huang W."/>
            <person name="Nel W.J."/>
            <person name="Swalarsk-Parry B.S."/>
            <person name="Vaghefi N."/>
            <person name="Wilken P.M."/>
            <person name="An Z."/>
            <person name="de Beer Z.W."/>
            <person name="De Vos L."/>
            <person name="Chen L."/>
            <person name="Duong T.A."/>
            <person name="Gao Y."/>
            <person name="Hammerbacher A."/>
            <person name="Kikkert J.R."/>
            <person name="Li Y."/>
            <person name="Li H."/>
            <person name="Li K."/>
            <person name="Li Q."/>
            <person name="Liu X."/>
            <person name="Ma X."/>
            <person name="Naidoo K."/>
            <person name="Pethybridge S.J."/>
            <person name="Sun J."/>
            <person name="Steenkamp E.T."/>
            <person name="van der Nest M.A."/>
            <person name="van Wyk S."/>
            <person name="Wingfield M.J."/>
            <person name="Xiong C."/>
            <person name="Yue Q."/>
            <person name="Zhang X."/>
        </authorList>
    </citation>
    <scope>NUCLEOTIDE SEQUENCE [LARGE SCALE GENOMIC DNA]</scope>
    <source>
        <strain evidence="4 5">BP5796</strain>
    </source>
</reference>
<dbReference type="PIRSF" id="PIRSF000509">
    <property type="entry name" value="Trp_DMAT"/>
    <property type="match status" value="1"/>
</dbReference>
<evidence type="ECO:0000256" key="2">
    <source>
        <dbReference type="ARBA" id="ARBA00022679"/>
    </source>
</evidence>
<dbReference type="EMBL" id="PDLN01000007">
    <property type="protein sequence ID" value="RDW80995.1"/>
    <property type="molecule type" value="Genomic_DNA"/>
</dbReference>
<feature type="binding site" evidence="3">
    <location>
        <position position="106"/>
    </location>
    <ligand>
        <name>dimethylallyl diphosphate</name>
        <dbReference type="ChEBI" id="CHEBI:57623"/>
    </ligand>
</feature>
<dbReference type="InterPro" id="IPR017795">
    <property type="entry name" value="ABBA_NscD-like"/>
</dbReference>
<feature type="binding site" evidence="3">
    <location>
        <position position="262"/>
    </location>
    <ligand>
        <name>dimethylallyl diphosphate</name>
        <dbReference type="ChEBI" id="CHEBI:57623"/>
    </ligand>
</feature>
<dbReference type="Proteomes" id="UP000256328">
    <property type="component" value="Unassembled WGS sequence"/>
</dbReference>
<organism evidence="4 5">
    <name type="scientific">Coleophoma crateriformis</name>
    <dbReference type="NCBI Taxonomy" id="565419"/>
    <lineage>
        <taxon>Eukaryota</taxon>
        <taxon>Fungi</taxon>
        <taxon>Dikarya</taxon>
        <taxon>Ascomycota</taxon>
        <taxon>Pezizomycotina</taxon>
        <taxon>Leotiomycetes</taxon>
        <taxon>Helotiales</taxon>
        <taxon>Dermateaceae</taxon>
        <taxon>Coleophoma</taxon>
    </lineage>
</organism>
<dbReference type="GO" id="GO:0009820">
    <property type="term" value="P:alkaloid metabolic process"/>
    <property type="evidence" value="ECO:0007669"/>
    <property type="project" value="InterPro"/>
</dbReference>
<evidence type="ECO:0000313" key="5">
    <source>
        <dbReference type="Proteomes" id="UP000256328"/>
    </source>
</evidence>
<dbReference type="AlphaFoldDB" id="A0A3D8S404"/>
<keyword evidence="2 4" id="KW-0808">Transferase</keyword>
<dbReference type="GO" id="GO:0016765">
    <property type="term" value="F:transferase activity, transferring alkyl or aryl (other than methyl) groups"/>
    <property type="evidence" value="ECO:0007669"/>
    <property type="project" value="InterPro"/>
</dbReference>
<dbReference type="Pfam" id="PF11991">
    <property type="entry name" value="Trp_DMAT"/>
    <property type="match status" value="1"/>
</dbReference>
<accession>A0A3D8S404</accession>
<protein>
    <submittedName>
        <fullName evidence="4">Aromatic prenyltransferase</fullName>
    </submittedName>
</protein>
<gene>
    <name evidence="4" type="ORF">BP5796_05693</name>
</gene>
<feature type="binding site" evidence="3">
    <location>
        <position position="192"/>
    </location>
    <ligand>
        <name>dimethylallyl diphosphate</name>
        <dbReference type="ChEBI" id="CHEBI:57623"/>
    </ligand>
</feature>
<evidence type="ECO:0000256" key="1">
    <source>
        <dbReference type="ARBA" id="ARBA00010209"/>
    </source>
</evidence>
<dbReference type="InterPro" id="IPR033964">
    <property type="entry name" value="ABBA"/>
</dbReference>
<sequence length="479" mass="54217">MQEKISTSAPLPTPWDSIGSIVGFGSDDQEFWWKHLAPVLGRFMIKANYNVDQQNFYLRWFHSLILPALGPRPQPGKERTWRAQLTPNASPFQPSWNLQNSKSTVRFTIEPIGATAGTREDAFNQVAAFKLMGKLKLAFPKMEDSWFYHCAKQLYVTKDVVDMILAVKGVPKAKPPTCFLAFDLVGQEVETKAYFFPHMRAYLMGVTQGELVINTVKGLNGSSIDFNPSLAIFEEYLASGGPVNLKNVEMLAIDCIDPTKARVKIYVHSFNNSYNKIKNIYTMGGLLKDKATRDSLVPLKDLWRLLFEMPETGFEDTEVPNIMHHRSCFVIGFEFKSGEPLPVTKIYFPTWHYARTDEQISNALSAFFAKQQWNQMADSYVKDVQEIFLENDLANSPGTHQYLSFSAKAKSGLYVTMYYSPTIPHLTQRHEPCPVGEGNPMLLMGPPQGTPPVGLRVLQKAWPVLRWAVPKKSKTRSSR</sequence>
<dbReference type="OrthoDB" id="3354387at2759"/>
<dbReference type="SFLD" id="SFLDS00036">
    <property type="entry name" value="Aromatic_Prenyltransferase"/>
    <property type="match status" value="1"/>
</dbReference>
<name>A0A3D8S404_9HELO</name>
<comment type="caution">
    <text evidence="4">The sequence shown here is derived from an EMBL/GenBank/DDBJ whole genome shotgun (WGS) entry which is preliminary data.</text>
</comment>
<feature type="binding site" evidence="3">
    <location>
        <position position="194"/>
    </location>
    <ligand>
        <name>dimethylallyl diphosphate</name>
        <dbReference type="ChEBI" id="CHEBI:57623"/>
    </ligand>
</feature>
<feature type="binding site" evidence="3">
    <location>
        <position position="264"/>
    </location>
    <ligand>
        <name>dimethylallyl diphosphate</name>
        <dbReference type="ChEBI" id="CHEBI:57623"/>
    </ligand>
</feature>
<keyword evidence="5" id="KW-1185">Reference proteome</keyword>
<evidence type="ECO:0000256" key="3">
    <source>
        <dbReference type="PIRSR" id="PIRSR000509-1"/>
    </source>
</evidence>